<dbReference type="AlphaFoldDB" id="A0A4S8LF43"/>
<keyword evidence="2" id="KW-1185">Reference proteome</keyword>
<evidence type="ECO:0000313" key="2">
    <source>
        <dbReference type="Proteomes" id="UP000297245"/>
    </source>
</evidence>
<accession>A0A4S8LF43</accession>
<evidence type="ECO:0000313" key="1">
    <source>
        <dbReference type="EMBL" id="THU87451.1"/>
    </source>
</evidence>
<dbReference type="EMBL" id="ML179449">
    <property type="protein sequence ID" value="THU87451.1"/>
    <property type="molecule type" value="Genomic_DNA"/>
</dbReference>
<name>A0A4S8LF43_DENBC</name>
<reference evidence="1 2" key="1">
    <citation type="journal article" date="2019" name="Nat. Ecol. Evol.">
        <title>Megaphylogeny resolves global patterns of mushroom evolution.</title>
        <authorList>
            <person name="Varga T."/>
            <person name="Krizsan K."/>
            <person name="Foldi C."/>
            <person name="Dima B."/>
            <person name="Sanchez-Garcia M."/>
            <person name="Sanchez-Ramirez S."/>
            <person name="Szollosi G.J."/>
            <person name="Szarkandi J.G."/>
            <person name="Papp V."/>
            <person name="Albert L."/>
            <person name="Andreopoulos W."/>
            <person name="Angelini C."/>
            <person name="Antonin V."/>
            <person name="Barry K.W."/>
            <person name="Bougher N.L."/>
            <person name="Buchanan P."/>
            <person name="Buyck B."/>
            <person name="Bense V."/>
            <person name="Catcheside P."/>
            <person name="Chovatia M."/>
            <person name="Cooper J."/>
            <person name="Damon W."/>
            <person name="Desjardin D."/>
            <person name="Finy P."/>
            <person name="Geml J."/>
            <person name="Haridas S."/>
            <person name="Hughes K."/>
            <person name="Justo A."/>
            <person name="Karasinski D."/>
            <person name="Kautmanova I."/>
            <person name="Kiss B."/>
            <person name="Kocsube S."/>
            <person name="Kotiranta H."/>
            <person name="LaButti K.M."/>
            <person name="Lechner B.E."/>
            <person name="Liimatainen K."/>
            <person name="Lipzen A."/>
            <person name="Lukacs Z."/>
            <person name="Mihaltcheva S."/>
            <person name="Morgado L.N."/>
            <person name="Niskanen T."/>
            <person name="Noordeloos M.E."/>
            <person name="Ohm R.A."/>
            <person name="Ortiz-Santana B."/>
            <person name="Ovrebo C."/>
            <person name="Racz N."/>
            <person name="Riley R."/>
            <person name="Savchenko A."/>
            <person name="Shiryaev A."/>
            <person name="Soop K."/>
            <person name="Spirin V."/>
            <person name="Szebenyi C."/>
            <person name="Tomsovsky M."/>
            <person name="Tulloss R.E."/>
            <person name="Uehling J."/>
            <person name="Grigoriev I.V."/>
            <person name="Vagvolgyi C."/>
            <person name="Papp T."/>
            <person name="Martin F.M."/>
            <person name="Miettinen O."/>
            <person name="Hibbett D.S."/>
            <person name="Nagy L.G."/>
        </authorList>
    </citation>
    <scope>NUCLEOTIDE SEQUENCE [LARGE SCALE GENOMIC DNA]</scope>
    <source>
        <strain evidence="1 2">CBS 962.96</strain>
    </source>
</reference>
<sequence length="572" mass="65533">MSNFFQNTSHSSFEGSHINNTAGDHTTNVAGDIYIAAVDNITQIIGSQDQIVSNGACGKSIFDEYHNFRRCDIRLLRELSTSEIDEETQLWWDRNPTQKKLKYTRTAHSVSLFGVPGDYSYCVAMYYSGRDAYAAWERDFLQYSDHHQNVVHLFGLSRQKSNPALVFCDDVVPLIQIWEKCSSIVKCYLQLHFDLARLRFPESMGGLSFTYESFRQGAVFVRRDTGMICFASQSQGEMGSQLITREFPLLTLHSEPEEPDKLLPFDLFHDETRTLEYLWGIPNKDFLSQQIITSSPLEKLSLLNSPWGRWHRYNMFPITLPFISSWTASDEDSFRTVGWFKKLDRSYSFMTSPWRSSYEREGILLEHGWTRFHYDVTNWGANFSCSVMLPLTSVKKLIFAWLCQGISCANAIGGDISNLEHYETVVKISLMPDVGTAVLHPNIIPKNIYMFIAPLSLNQCLENGSTEVSWGEHGENHYFWSFNPDGSTQISQRVCDLIGLPKYKVEIFTHLSYSLNYQFQAIQQVQKFFGYDPSTQDFAKACGLPLIEVIPLSEDPGKSHVNRRTRQLADCP</sequence>
<dbReference type="OrthoDB" id="3063557at2759"/>
<gene>
    <name evidence="1" type="ORF">K435DRAFT_341974</name>
</gene>
<protein>
    <submittedName>
        <fullName evidence="1">Uncharacterized protein</fullName>
    </submittedName>
</protein>
<dbReference type="Proteomes" id="UP000297245">
    <property type="component" value="Unassembled WGS sequence"/>
</dbReference>
<organism evidence="1 2">
    <name type="scientific">Dendrothele bispora (strain CBS 962.96)</name>
    <dbReference type="NCBI Taxonomy" id="1314807"/>
    <lineage>
        <taxon>Eukaryota</taxon>
        <taxon>Fungi</taxon>
        <taxon>Dikarya</taxon>
        <taxon>Basidiomycota</taxon>
        <taxon>Agaricomycotina</taxon>
        <taxon>Agaricomycetes</taxon>
        <taxon>Agaricomycetidae</taxon>
        <taxon>Agaricales</taxon>
        <taxon>Agaricales incertae sedis</taxon>
        <taxon>Dendrothele</taxon>
    </lineage>
</organism>
<proteinExistence type="predicted"/>